<dbReference type="Proteomes" id="UP001519342">
    <property type="component" value="Unassembled WGS sequence"/>
</dbReference>
<keyword evidence="3" id="KW-1185">Reference proteome</keyword>
<keyword evidence="1" id="KW-0732">Signal</keyword>
<reference evidence="2 3" key="1">
    <citation type="submission" date="2021-03" db="EMBL/GenBank/DDBJ databases">
        <title>Genomic Encyclopedia of Type Strains, Phase IV (KMG-IV): sequencing the most valuable type-strain genomes for metagenomic binning, comparative biology and taxonomic classification.</title>
        <authorList>
            <person name="Goeker M."/>
        </authorList>
    </citation>
    <scope>NUCLEOTIDE SEQUENCE [LARGE SCALE GENOMIC DNA]</scope>
    <source>
        <strain evidence="2 3">DSM 24004</strain>
    </source>
</reference>
<dbReference type="RefSeq" id="WP_209512924.1">
    <property type="nucleotide sequence ID" value="NZ_JAGGKS010000011.1"/>
</dbReference>
<evidence type="ECO:0000313" key="2">
    <source>
        <dbReference type="EMBL" id="MBP1927213.1"/>
    </source>
</evidence>
<accession>A0ABS4GHQ5</accession>
<feature type="signal peptide" evidence="1">
    <location>
        <begin position="1"/>
        <end position="23"/>
    </location>
</feature>
<evidence type="ECO:0000313" key="3">
    <source>
        <dbReference type="Proteomes" id="UP001519342"/>
    </source>
</evidence>
<dbReference type="EMBL" id="JAGGKS010000011">
    <property type="protein sequence ID" value="MBP1927213.1"/>
    <property type="molecule type" value="Genomic_DNA"/>
</dbReference>
<sequence length="193" mass="21210">MKKIISLVLGIAMLASMSVSAFADTVIIYQDSTDKVSTIESDVKYVGPPKIVPYYLVDIYLSDNYDAEFLNDEVHITFDTYIKGSNLGLTYTAKGTSISFWGGDDPYDIDKITMKDTLAATGLTGFNGDGWDGSITTGKITFTSKIEDHWYLSHEYENIEMNGLIVYLSHTVDTTFTYGSTNKTISCSDGSSA</sequence>
<evidence type="ECO:0000256" key="1">
    <source>
        <dbReference type="SAM" id="SignalP"/>
    </source>
</evidence>
<evidence type="ECO:0008006" key="4">
    <source>
        <dbReference type="Google" id="ProtNLM"/>
    </source>
</evidence>
<proteinExistence type="predicted"/>
<name>A0ABS4GHQ5_9FIRM</name>
<protein>
    <recommendedName>
        <fullName evidence="4">Cohesin domain-containing protein</fullName>
    </recommendedName>
</protein>
<gene>
    <name evidence="2" type="ORF">J2Z76_003110</name>
</gene>
<organism evidence="2 3">
    <name type="scientific">Sedimentibacter acidaminivorans</name>
    <dbReference type="NCBI Taxonomy" id="913099"/>
    <lineage>
        <taxon>Bacteria</taxon>
        <taxon>Bacillati</taxon>
        <taxon>Bacillota</taxon>
        <taxon>Tissierellia</taxon>
        <taxon>Sedimentibacter</taxon>
    </lineage>
</organism>
<comment type="caution">
    <text evidence="2">The sequence shown here is derived from an EMBL/GenBank/DDBJ whole genome shotgun (WGS) entry which is preliminary data.</text>
</comment>
<feature type="chain" id="PRO_5046660040" description="Cohesin domain-containing protein" evidence="1">
    <location>
        <begin position="24"/>
        <end position="193"/>
    </location>
</feature>